<dbReference type="InterPro" id="IPR041664">
    <property type="entry name" value="AAA_16"/>
</dbReference>
<feature type="domain" description="Guanylate kinase-like" evidence="4">
    <location>
        <begin position="30"/>
        <end position="235"/>
    </location>
</feature>
<sequence length="978" mass="107140">MSRSNAFLGRESQLETIVATAETVHTSSEPRFILIEGPPGVGKTTLLNEAMSRLAGWSRANVYLDAADQETPGYAAAHLLRKPLRYRAPTEARELAALVQEQADRIREPVVLVIEDLQWTDPVSAAVIYQTIRELEDVPVLCLVTGRPTTRPELQRLTRYTATAGEALRIVLEPFTQTEVRELIQQETGLPISSNVAARIHDATGGFPAFLDYVIEKLTVPDEVISAAALDSALQDLDRGEGPAETQRLLIRQIFEETSADVQEVLALLALARYPLAVHEIRDLLGVESVDVEALRNSSLVQESMRSGRFWLQHRMFQRCLIADLPREQRVDLHMRLARLEGGPGAVRHRAQAALLDPSVGDRTGIVEALTDAARTASRTGDTGESLELSRLAFEVERSGATLETLSFVAMRAGTRIDIESTISWAHRHDDVPEVLRRGILARDRLDCGDLEGTLRFLAGGEDLADASPKSLLCYADTVLQASRTTGLRGSYWHLFKIAERTVEVLRHLESKLEADDPSVRTRIATPEQLLAETRGLRVSLQLWRLLEGMVDAEPSSFSAEVQKLLDEVRSVPGTESAQMVLLVARGALLRTAGHLTDAYADLITAIENWPGRNRRALAHAEIHVTYLLFEAGLWSEAQAFAESAAAEVLDIREDNVAPVAFNAAHLVPTARGPVQAMAFDLRAQTRRMTGTSLGRAGRGFVEAWGATSVQDHERVVSSVLGLQVELNIWSRAITPVVLLGRSLFHSGKAQALPALINKVRADEHSAPPQREYVLRHLRGLASMGTGKHVAAHEHLSAAMATISATPSLKSPHVPGDGGALSIYRGLLALDLGHCVVEGRDALQDKVEQASEWVLWAASMFQGCGAEGLFHQADEIFRTLHRPGPAADSSERIRMIDLPEGLSSKARFALTGLTSREREIALMVGQGLSNKDVAEELVLSVRTVEYHVANALGKLTLESRHALRRMLQDEDDGDLRSA</sequence>
<dbReference type="InterPro" id="IPR027417">
    <property type="entry name" value="P-loop_NTPase"/>
</dbReference>
<dbReference type="GO" id="GO:0004016">
    <property type="term" value="F:adenylate cyclase activity"/>
    <property type="evidence" value="ECO:0007669"/>
    <property type="project" value="TreeGrafter"/>
</dbReference>
<keyword evidence="2" id="KW-0067">ATP-binding</keyword>
<dbReference type="InterPro" id="IPR000792">
    <property type="entry name" value="Tscrpt_reg_LuxR_C"/>
</dbReference>
<dbReference type="PRINTS" id="PR00038">
    <property type="entry name" value="HTHLUXR"/>
</dbReference>
<dbReference type="SMART" id="SM00421">
    <property type="entry name" value="HTH_LUXR"/>
    <property type="match status" value="1"/>
</dbReference>
<dbReference type="OrthoDB" id="144293at2"/>
<dbReference type="Gene3D" id="1.10.10.10">
    <property type="entry name" value="Winged helix-like DNA-binding domain superfamily/Winged helix DNA-binding domain"/>
    <property type="match status" value="1"/>
</dbReference>
<dbReference type="PROSITE" id="PS50043">
    <property type="entry name" value="HTH_LUXR_2"/>
    <property type="match status" value="1"/>
</dbReference>
<dbReference type="PANTHER" id="PTHR16305:SF28">
    <property type="entry name" value="GUANYLATE CYCLASE DOMAIN-CONTAINING PROTEIN"/>
    <property type="match status" value="1"/>
</dbReference>
<dbReference type="GO" id="GO:0005737">
    <property type="term" value="C:cytoplasm"/>
    <property type="evidence" value="ECO:0007669"/>
    <property type="project" value="TreeGrafter"/>
</dbReference>
<dbReference type="GO" id="GO:0003677">
    <property type="term" value="F:DNA binding"/>
    <property type="evidence" value="ECO:0007669"/>
    <property type="project" value="InterPro"/>
</dbReference>
<dbReference type="EMBL" id="PVTY01000001">
    <property type="protein sequence ID" value="PRZ18837.1"/>
    <property type="molecule type" value="Genomic_DNA"/>
</dbReference>
<dbReference type="AlphaFoldDB" id="A0A2T0YSV2"/>
<dbReference type="PROSITE" id="PS00622">
    <property type="entry name" value="HTH_LUXR_1"/>
    <property type="match status" value="1"/>
</dbReference>
<gene>
    <name evidence="5" type="ORF">BCL67_101145</name>
</gene>
<dbReference type="SUPFAM" id="SSF46894">
    <property type="entry name" value="C-terminal effector domain of the bipartite response regulators"/>
    <property type="match status" value="1"/>
</dbReference>
<dbReference type="InterPro" id="IPR036388">
    <property type="entry name" value="WH-like_DNA-bd_sf"/>
</dbReference>
<proteinExistence type="predicted"/>
<dbReference type="CDD" id="cd00009">
    <property type="entry name" value="AAA"/>
    <property type="match status" value="1"/>
</dbReference>
<dbReference type="SUPFAM" id="SSF52540">
    <property type="entry name" value="P-loop containing nucleoside triphosphate hydrolases"/>
    <property type="match status" value="1"/>
</dbReference>
<evidence type="ECO:0000313" key="5">
    <source>
        <dbReference type="EMBL" id="PRZ18837.1"/>
    </source>
</evidence>
<protein>
    <submittedName>
        <fullName evidence="5">Regulatory LuxR family protein</fullName>
    </submittedName>
</protein>
<dbReference type="CDD" id="cd06170">
    <property type="entry name" value="LuxR_C_like"/>
    <property type="match status" value="1"/>
</dbReference>
<dbReference type="RefSeq" id="WP_106121559.1">
    <property type="nucleotide sequence ID" value="NZ_PVTY01000001.1"/>
</dbReference>
<keyword evidence="1" id="KW-0547">Nucleotide-binding</keyword>
<dbReference type="GO" id="GO:0006355">
    <property type="term" value="P:regulation of DNA-templated transcription"/>
    <property type="evidence" value="ECO:0007669"/>
    <property type="project" value="InterPro"/>
</dbReference>
<reference evidence="5 6" key="1">
    <citation type="submission" date="2018-03" db="EMBL/GenBank/DDBJ databases">
        <title>Comparative analysis of microorganisms from saline springs in Andes Mountain Range, Colombia.</title>
        <authorList>
            <person name="Rubin E."/>
        </authorList>
    </citation>
    <scope>NUCLEOTIDE SEQUENCE [LARGE SCALE GENOMIC DNA]</scope>
    <source>
        <strain evidence="5 6">CG 35</strain>
    </source>
</reference>
<dbReference type="Pfam" id="PF00196">
    <property type="entry name" value="GerE"/>
    <property type="match status" value="1"/>
</dbReference>
<dbReference type="GO" id="GO:0005524">
    <property type="term" value="F:ATP binding"/>
    <property type="evidence" value="ECO:0007669"/>
    <property type="project" value="UniProtKB-KW"/>
</dbReference>
<accession>A0A2T0YSV2</accession>
<dbReference type="PROSITE" id="PS50052">
    <property type="entry name" value="GUANYLATE_KINASE_2"/>
    <property type="match status" value="1"/>
</dbReference>
<dbReference type="Pfam" id="PF13191">
    <property type="entry name" value="AAA_16"/>
    <property type="match status" value="1"/>
</dbReference>
<dbReference type="Proteomes" id="UP000238217">
    <property type="component" value="Unassembled WGS sequence"/>
</dbReference>
<keyword evidence="6" id="KW-1185">Reference proteome</keyword>
<dbReference type="Gene3D" id="3.40.50.300">
    <property type="entry name" value="P-loop containing nucleotide triphosphate hydrolases"/>
    <property type="match status" value="1"/>
</dbReference>
<comment type="caution">
    <text evidence="5">The sequence shown here is derived from an EMBL/GenBank/DDBJ whole genome shotgun (WGS) entry which is preliminary data.</text>
</comment>
<dbReference type="InterPro" id="IPR016032">
    <property type="entry name" value="Sig_transdc_resp-reg_C-effctor"/>
</dbReference>
<dbReference type="InterPro" id="IPR008144">
    <property type="entry name" value="Guanylate_kin-like_dom"/>
</dbReference>
<organism evidence="5 6">
    <name type="scientific">Nesterenkonia sandarakina</name>
    <dbReference type="NCBI Taxonomy" id="272918"/>
    <lineage>
        <taxon>Bacteria</taxon>
        <taxon>Bacillati</taxon>
        <taxon>Actinomycetota</taxon>
        <taxon>Actinomycetes</taxon>
        <taxon>Micrococcales</taxon>
        <taxon>Micrococcaceae</taxon>
        <taxon>Nesterenkonia</taxon>
    </lineage>
</organism>
<name>A0A2T0YSV2_9MICC</name>
<evidence type="ECO:0000259" key="4">
    <source>
        <dbReference type="PROSITE" id="PS50052"/>
    </source>
</evidence>
<feature type="domain" description="HTH luxR-type" evidence="3">
    <location>
        <begin position="906"/>
        <end position="971"/>
    </location>
</feature>
<dbReference type="SMART" id="SM00382">
    <property type="entry name" value="AAA"/>
    <property type="match status" value="1"/>
</dbReference>
<evidence type="ECO:0000259" key="3">
    <source>
        <dbReference type="PROSITE" id="PS50043"/>
    </source>
</evidence>
<evidence type="ECO:0000256" key="1">
    <source>
        <dbReference type="ARBA" id="ARBA00022741"/>
    </source>
</evidence>
<evidence type="ECO:0000256" key="2">
    <source>
        <dbReference type="ARBA" id="ARBA00022840"/>
    </source>
</evidence>
<dbReference type="InterPro" id="IPR003593">
    <property type="entry name" value="AAA+_ATPase"/>
</dbReference>
<dbReference type="PANTHER" id="PTHR16305">
    <property type="entry name" value="TESTICULAR SOLUBLE ADENYLYL CYCLASE"/>
    <property type="match status" value="1"/>
</dbReference>
<evidence type="ECO:0000313" key="6">
    <source>
        <dbReference type="Proteomes" id="UP000238217"/>
    </source>
</evidence>